<dbReference type="PANTHER" id="PTHR19300:SF57">
    <property type="entry name" value="BETA-1,4-N-ACETYLGALACTOSAMINYLTRANSFERASE"/>
    <property type="match status" value="1"/>
</dbReference>
<evidence type="ECO:0000256" key="6">
    <source>
        <dbReference type="ARBA" id="ARBA00022692"/>
    </source>
</evidence>
<dbReference type="GO" id="GO:0005794">
    <property type="term" value="C:Golgi apparatus"/>
    <property type="evidence" value="ECO:0007669"/>
    <property type="project" value="TreeGrafter"/>
</dbReference>
<dbReference type="GO" id="GO:0016020">
    <property type="term" value="C:membrane"/>
    <property type="evidence" value="ECO:0007669"/>
    <property type="project" value="UniProtKB-SubCell"/>
</dbReference>
<dbReference type="Pfam" id="PF02709">
    <property type="entry name" value="Glyco_transf_7C"/>
    <property type="match status" value="1"/>
</dbReference>
<reference evidence="14" key="1">
    <citation type="journal article" date="2019" name="bioRxiv">
        <title>The Genome of the Zebra Mussel, Dreissena polymorpha: A Resource for Invasive Species Research.</title>
        <authorList>
            <person name="McCartney M.A."/>
            <person name="Auch B."/>
            <person name="Kono T."/>
            <person name="Mallez S."/>
            <person name="Zhang Y."/>
            <person name="Obille A."/>
            <person name="Becker A."/>
            <person name="Abrahante J.E."/>
            <person name="Garbe J."/>
            <person name="Badalamenti J.P."/>
            <person name="Herman A."/>
            <person name="Mangelson H."/>
            <person name="Liachko I."/>
            <person name="Sullivan S."/>
            <person name="Sone E.D."/>
            <person name="Koren S."/>
            <person name="Silverstein K.A.T."/>
            <person name="Beckman K.B."/>
            <person name="Gohl D.M."/>
        </authorList>
    </citation>
    <scope>NUCLEOTIDE SEQUENCE</scope>
    <source>
        <strain evidence="14">Duluth1</strain>
        <tissue evidence="14">Whole animal</tissue>
    </source>
</reference>
<evidence type="ECO:0000259" key="12">
    <source>
        <dbReference type="Pfam" id="PF02709"/>
    </source>
</evidence>
<accession>A0A9D4I280</accession>
<dbReference type="InterPro" id="IPR003859">
    <property type="entry name" value="Galactosyl_T"/>
</dbReference>
<keyword evidence="10 11" id="KW-0325">Glycoprotein</keyword>
<keyword evidence="4 11" id="KW-0328">Glycosyltransferase</keyword>
<comment type="similarity">
    <text evidence="3 11">Belongs to the glycosyltransferase 7 family.</text>
</comment>
<reference evidence="14" key="2">
    <citation type="submission" date="2020-11" db="EMBL/GenBank/DDBJ databases">
        <authorList>
            <person name="McCartney M.A."/>
            <person name="Auch B."/>
            <person name="Kono T."/>
            <person name="Mallez S."/>
            <person name="Becker A."/>
            <person name="Gohl D.M."/>
            <person name="Silverstein K.A.T."/>
            <person name="Koren S."/>
            <person name="Bechman K.B."/>
            <person name="Herman A."/>
            <person name="Abrahante J.E."/>
            <person name="Garbe J."/>
        </authorList>
    </citation>
    <scope>NUCLEOTIDE SEQUENCE</scope>
    <source>
        <strain evidence="14">Duluth1</strain>
        <tissue evidence="14">Whole animal</tissue>
    </source>
</reference>
<dbReference type="GO" id="GO:0005975">
    <property type="term" value="P:carbohydrate metabolic process"/>
    <property type="evidence" value="ECO:0007669"/>
    <property type="project" value="InterPro"/>
</dbReference>
<dbReference type="InterPro" id="IPR029044">
    <property type="entry name" value="Nucleotide-diphossugar_trans"/>
</dbReference>
<keyword evidence="8 11" id="KW-1133">Transmembrane helix</keyword>
<dbReference type="Pfam" id="PF13733">
    <property type="entry name" value="Glyco_transf_7N"/>
    <property type="match status" value="1"/>
</dbReference>
<dbReference type="PANTHER" id="PTHR19300">
    <property type="entry name" value="BETA-1,4-GALACTOSYLTRANSFERASE"/>
    <property type="match status" value="1"/>
</dbReference>
<keyword evidence="7 11" id="KW-0735">Signal-anchor</keyword>
<comment type="pathway">
    <text evidence="2 11">Protein modification; protein glycosylation.</text>
</comment>
<evidence type="ECO:0000256" key="8">
    <source>
        <dbReference type="ARBA" id="ARBA00022989"/>
    </source>
</evidence>
<dbReference type="InterPro" id="IPR027791">
    <property type="entry name" value="Galactosyl_T_C"/>
</dbReference>
<evidence type="ECO:0000256" key="7">
    <source>
        <dbReference type="ARBA" id="ARBA00022968"/>
    </source>
</evidence>
<dbReference type="PRINTS" id="PR02050">
    <property type="entry name" value="B14GALTRFASE"/>
</dbReference>
<evidence type="ECO:0000256" key="9">
    <source>
        <dbReference type="ARBA" id="ARBA00023136"/>
    </source>
</evidence>
<gene>
    <name evidence="14" type="ORF">DPMN_048289</name>
</gene>
<keyword evidence="9 11" id="KW-0472">Membrane</keyword>
<dbReference type="GO" id="GO:0008378">
    <property type="term" value="F:galactosyltransferase activity"/>
    <property type="evidence" value="ECO:0007669"/>
    <property type="project" value="TreeGrafter"/>
</dbReference>
<dbReference type="EC" id="2.4.1.-" evidence="11"/>
<evidence type="ECO:0000259" key="13">
    <source>
        <dbReference type="Pfam" id="PF13733"/>
    </source>
</evidence>
<name>A0A9D4I280_DREPO</name>
<organism evidence="14 15">
    <name type="scientific">Dreissena polymorpha</name>
    <name type="common">Zebra mussel</name>
    <name type="synonym">Mytilus polymorpha</name>
    <dbReference type="NCBI Taxonomy" id="45954"/>
    <lineage>
        <taxon>Eukaryota</taxon>
        <taxon>Metazoa</taxon>
        <taxon>Spiralia</taxon>
        <taxon>Lophotrochozoa</taxon>
        <taxon>Mollusca</taxon>
        <taxon>Bivalvia</taxon>
        <taxon>Autobranchia</taxon>
        <taxon>Heteroconchia</taxon>
        <taxon>Euheterodonta</taxon>
        <taxon>Imparidentia</taxon>
        <taxon>Neoheterodontei</taxon>
        <taxon>Myida</taxon>
        <taxon>Dreissenoidea</taxon>
        <taxon>Dreissenidae</taxon>
        <taxon>Dreissena</taxon>
    </lineage>
</organism>
<dbReference type="Proteomes" id="UP000828390">
    <property type="component" value="Unassembled WGS sequence"/>
</dbReference>
<dbReference type="SUPFAM" id="SSF53448">
    <property type="entry name" value="Nucleotide-diphospho-sugar transferases"/>
    <property type="match status" value="1"/>
</dbReference>
<evidence type="ECO:0000256" key="10">
    <source>
        <dbReference type="ARBA" id="ARBA00023180"/>
    </source>
</evidence>
<evidence type="ECO:0000256" key="5">
    <source>
        <dbReference type="ARBA" id="ARBA00022679"/>
    </source>
</evidence>
<evidence type="ECO:0000256" key="4">
    <source>
        <dbReference type="ARBA" id="ARBA00022676"/>
    </source>
</evidence>
<protein>
    <recommendedName>
        <fullName evidence="11">Beta-1,4-galactosyltransferase</fullName>
        <ecNumber evidence="11">2.4.1.-</ecNumber>
    </recommendedName>
</protein>
<evidence type="ECO:0000313" key="14">
    <source>
        <dbReference type="EMBL" id="KAH3741564.1"/>
    </source>
</evidence>
<comment type="caution">
    <text evidence="14">The sequence shown here is derived from an EMBL/GenBank/DDBJ whole genome shotgun (WGS) entry which is preliminary data.</text>
</comment>
<sequence>MLNISLRVTPTFKKCGLVLILIISGLWWFSLLRRRSSEARGIFLIRPNITGTVNRKSNVTSCDYSDISTGALFDVSKRFPKDFILRHRPRDVLPGGMYAPSDCDPGERIAIIIPYRDRELHLKVILNYLHMFLQIQKRNYRIFVSEMVPGTKFNKALLMNVGFLTAEAAGNYDCYIFHDVDLLPVDVRNIYTCGDHPRHLISFSTKYVEEGHPTGWPYAWLIGGALAFRAEHFRSVNGYSNGIFGWGGEDDDMYYRLTSRGMLIERVHPTIGQYYVFVHKHDRGNPKNKFKKRILATSAERSKVDGLSSIADKYSIVAIETLTLYTRILVNCSEERILEQMRPYLYG</sequence>
<evidence type="ECO:0000256" key="1">
    <source>
        <dbReference type="ARBA" id="ARBA00004606"/>
    </source>
</evidence>
<dbReference type="Gene3D" id="3.90.550.10">
    <property type="entry name" value="Spore Coat Polysaccharide Biosynthesis Protein SpsA, Chain A"/>
    <property type="match status" value="1"/>
</dbReference>
<comment type="function">
    <text evidence="11">Catalyses the transfer of galactose onto proteins or lipids.</text>
</comment>
<keyword evidence="15" id="KW-1185">Reference proteome</keyword>
<evidence type="ECO:0000256" key="11">
    <source>
        <dbReference type="RuleBase" id="RU368121"/>
    </source>
</evidence>
<comment type="subcellular location">
    <subcellularLocation>
        <location evidence="1">Membrane</location>
        <topology evidence="1">Single-pass type II membrane protein</topology>
    </subcellularLocation>
</comment>
<evidence type="ECO:0000256" key="2">
    <source>
        <dbReference type="ARBA" id="ARBA00004922"/>
    </source>
</evidence>
<dbReference type="OrthoDB" id="10016069at2759"/>
<feature type="domain" description="Galactosyltransferase N-terminal" evidence="13">
    <location>
        <begin position="89"/>
        <end position="193"/>
    </location>
</feature>
<evidence type="ECO:0000256" key="3">
    <source>
        <dbReference type="ARBA" id="ARBA00005735"/>
    </source>
</evidence>
<feature type="transmembrane region" description="Helical" evidence="11">
    <location>
        <begin position="12"/>
        <end position="30"/>
    </location>
</feature>
<feature type="domain" description="Galactosyltransferase C-terminal" evidence="12">
    <location>
        <begin position="217"/>
        <end position="280"/>
    </location>
</feature>
<keyword evidence="6 11" id="KW-0812">Transmembrane</keyword>
<dbReference type="EMBL" id="JAIWYP010000011">
    <property type="protein sequence ID" value="KAH3741564.1"/>
    <property type="molecule type" value="Genomic_DNA"/>
</dbReference>
<keyword evidence="5 11" id="KW-0808">Transferase</keyword>
<dbReference type="InterPro" id="IPR027995">
    <property type="entry name" value="Galactosyl_T_N"/>
</dbReference>
<evidence type="ECO:0000313" key="15">
    <source>
        <dbReference type="Proteomes" id="UP000828390"/>
    </source>
</evidence>
<proteinExistence type="inferred from homology"/>
<dbReference type="AlphaFoldDB" id="A0A9D4I280"/>